<dbReference type="EMBL" id="JAGTXO010000016">
    <property type="protein sequence ID" value="KAG8463313.1"/>
    <property type="molecule type" value="Genomic_DNA"/>
</dbReference>
<comment type="similarity">
    <text evidence="3">Belongs to the class-II pyridoxal-phosphate-dependent aminotransferase family.</text>
</comment>
<evidence type="ECO:0000256" key="1">
    <source>
        <dbReference type="ARBA" id="ARBA00001933"/>
    </source>
</evidence>
<evidence type="ECO:0000256" key="4">
    <source>
        <dbReference type="ARBA" id="ARBA00012748"/>
    </source>
</evidence>
<keyword evidence="14" id="KW-1185">Reference proteome</keyword>
<dbReference type="InterPro" id="IPR015424">
    <property type="entry name" value="PyrdxlP-dep_Trfase"/>
</dbReference>
<dbReference type="PANTHER" id="PTHR42885:SF2">
    <property type="entry name" value="HISTIDINOL-PHOSPHATE AMINOTRANSFERASE"/>
    <property type="match status" value="1"/>
</dbReference>
<comment type="catalytic activity">
    <reaction evidence="11">
        <text>L-histidinol phosphate + 2-oxoglutarate = 3-(imidazol-4-yl)-2-oxopropyl phosphate + L-glutamate</text>
        <dbReference type="Rhea" id="RHEA:23744"/>
        <dbReference type="ChEBI" id="CHEBI:16810"/>
        <dbReference type="ChEBI" id="CHEBI:29985"/>
        <dbReference type="ChEBI" id="CHEBI:57766"/>
        <dbReference type="ChEBI" id="CHEBI:57980"/>
        <dbReference type="EC" id="2.6.1.9"/>
    </reaction>
</comment>
<keyword evidence="9" id="KW-0368">Histidine biosynthesis</keyword>
<keyword evidence="5" id="KW-0032">Aminotransferase</keyword>
<dbReference type="GO" id="GO:0000105">
    <property type="term" value="P:L-histidine biosynthetic process"/>
    <property type="evidence" value="ECO:0007669"/>
    <property type="project" value="UniProtKB-KW"/>
</dbReference>
<evidence type="ECO:0000256" key="3">
    <source>
        <dbReference type="ARBA" id="ARBA00008392"/>
    </source>
</evidence>
<comment type="pathway">
    <text evidence="2">Amino-acid biosynthesis; L-histidine biosynthesis; L-histidine from 5-phospho-alpha-D-ribose 1-diphosphate: step 7/9.</text>
</comment>
<dbReference type="GO" id="GO:0030170">
    <property type="term" value="F:pyridoxal phosphate binding"/>
    <property type="evidence" value="ECO:0007669"/>
    <property type="project" value="InterPro"/>
</dbReference>
<dbReference type="Gene3D" id="3.90.1150.10">
    <property type="entry name" value="Aspartate Aminotransferase, domain 1"/>
    <property type="match status" value="1"/>
</dbReference>
<reference evidence="13" key="1">
    <citation type="submission" date="2021-05" db="EMBL/GenBank/DDBJ databases">
        <title>The genome of the haptophyte Pavlova lutheri (Diacronema luteri, Pavlovales) - a model for lipid biosynthesis in eukaryotic algae.</title>
        <authorList>
            <person name="Hulatt C.J."/>
            <person name="Posewitz M.C."/>
        </authorList>
    </citation>
    <scope>NUCLEOTIDE SEQUENCE</scope>
    <source>
        <strain evidence="13">NIVA-4/92</strain>
    </source>
</reference>
<dbReference type="PROSITE" id="PS00599">
    <property type="entry name" value="AA_TRANSFER_CLASS_2"/>
    <property type="match status" value="1"/>
</dbReference>
<dbReference type="InterPro" id="IPR015421">
    <property type="entry name" value="PyrdxlP-dep_Trfase_major"/>
</dbReference>
<feature type="domain" description="Aminotransferase class I/classII large" evidence="12">
    <location>
        <begin position="24"/>
        <end position="348"/>
    </location>
</feature>
<dbReference type="AlphaFoldDB" id="A0A8J6CD97"/>
<dbReference type="OrthoDB" id="10266190at2759"/>
<gene>
    <name evidence="13" type="ORF">KFE25_004824</name>
</gene>
<evidence type="ECO:0000256" key="7">
    <source>
        <dbReference type="ARBA" id="ARBA00022679"/>
    </source>
</evidence>
<comment type="cofactor">
    <cofactor evidence="1">
        <name>pyridoxal 5'-phosphate</name>
        <dbReference type="ChEBI" id="CHEBI:597326"/>
    </cofactor>
</comment>
<evidence type="ECO:0000313" key="13">
    <source>
        <dbReference type="EMBL" id="KAG8463313.1"/>
    </source>
</evidence>
<comment type="caution">
    <text evidence="13">The sequence shown here is derived from an EMBL/GenBank/DDBJ whole genome shotgun (WGS) entry which is preliminary data.</text>
</comment>
<dbReference type="InterPro" id="IPR001917">
    <property type="entry name" value="Aminotrans_II_pyridoxalP_BS"/>
</dbReference>
<evidence type="ECO:0000256" key="5">
    <source>
        <dbReference type="ARBA" id="ARBA00022576"/>
    </source>
</evidence>
<dbReference type="InterPro" id="IPR004839">
    <property type="entry name" value="Aminotransferase_I/II_large"/>
</dbReference>
<evidence type="ECO:0000313" key="14">
    <source>
        <dbReference type="Proteomes" id="UP000751190"/>
    </source>
</evidence>
<keyword evidence="6" id="KW-0028">Amino-acid biosynthesis</keyword>
<dbReference type="Pfam" id="PF00155">
    <property type="entry name" value="Aminotran_1_2"/>
    <property type="match status" value="1"/>
</dbReference>
<evidence type="ECO:0000256" key="6">
    <source>
        <dbReference type="ARBA" id="ARBA00022605"/>
    </source>
</evidence>
<protein>
    <recommendedName>
        <fullName evidence="4">histidinol-phosphate transaminase</fullName>
        <ecNumber evidence="4">2.6.1.9</ecNumber>
    </recommendedName>
    <alternativeName>
        <fullName evidence="10">Imidazole acetol-phosphate transaminase</fullName>
    </alternativeName>
</protein>
<dbReference type="CDD" id="cd00609">
    <property type="entry name" value="AAT_like"/>
    <property type="match status" value="1"/>
</dbReference>
<dbReference type="GO" id="GO:0004400">
    <property type="term" value="F:histidinol-phosphate transaminase activity"/>
    <property type="evidence" value="ECO:0007669"/>
    <property type="project" value="UniProtKB-EC"/>
</dbReference>
<dbReference type="HAMAP" id="MF_01023">
    <property type="entry name" value="HisC_aminotrans_2"/>
    <property type="match status" value="1"/>
</dbReference>
<evidence type="ECO:0000259" key="12">
    <source>
        <dbReference type="Pfam" id="PF00155"/>
    </source>
</evidence>
<dbReference type="Gene3D" id="3.40.640.10">
    <property type="entry name" value="Type I PLP-dependent aspartate aminotransferase-like (Major domain)"/>
    <property type="match status" value="1"/>
</dbReference>
<dbReference type="NCBIfam" id="TIGR01141">
    <property type="entry name" value="hisC"/>
    <property type="match status" value="1"/>
</dbReference>
<evidence type="ECO:0000256" key="8">
    <source>
        <dbReference type="ARBA" id="ARBA00022898"/>
    </source>
</evidence>
<evidence type="ECO:0000256" key="10">
    <source>
        <dbReference type="ARBA" id="ARBA00030262"/>
    </source>
</evidence>
<evidence type="ECO:0000256" key="11">
    <source>
        <dbReference type="ARBA" id="ARBA00047481"/>
    </source>
</evidence>
<dbReference type="PANTHER" id="PTHR42885">
    <property type="entry name" value="HISTIDINOL-PHOSPHATE AMINOTRANSFERASE-RELATED"/>
    <property type="match status" value="1"/>
</dbReference>
<dbReference type="SUPFAM" id="SSF53383">
    <property type="entry name" value="PLP-dependent transferases"/>
    <property type="match status" value="1"/>
</dbReference>
<dbReference type="OMA" id="NFVQFGR"/>
<dbReference type="Proteomes" id="UP000751190">
    <property type="component" value="Unassembled WGS sequence"/>
</dbReference>
<accession>A0A8J6CD97</accession>
<organism evidence="13 14">
    <name type="scientific">Diacronema lutheri</name>
    <name type="common">Unicellular marine alga</name>
    <name type="synonym">Monochrysis lutheri</name>
    <dbReference type="NCBI Taxonomy" id="2081491"/>
    <lineage>
        <taxon>Eukaryota</taxon>
        <taxon>Haptista</taxon>
        <taxon>Haptophyta</taxon>
        <taxon>Pavlovophyceae</taxon>
        <taxon>Pavlovales</taxon>
        <taxon>Pavlovaceae</taxon>
        <taxon>Diacronema</taxon>
    </lineage>
</organism>
<dbReference type="InterPro" id="IPR005861">
    <property type="entry name" value="HisP_aminotrans"/>
</dbReference>
<name>A0A8J6CD97_DIALT</name>
<dbReference type="EC" id="2.6.1.9" evidence="4"/>
<sequence length="358" mass="38351">MGEKYLRPDVLAMSGYTPGEQVNQCIKLNTNECAWGPSPAVRAALASYDVDSLRLYPDPVSRGLREAAAAVYGVTPAHVLAGNGSDDCLTIIFRAFVAAPQKVACPWPTYSLYDTLATLQGVGIDHIDWLPGWQLPTAALAATGARVTLLATPNNPSATLVPRDQLRELARALDGILVVDEAYIDFAHGGDGLGASFLPVLDEHPNVIVLRTFSKSYSLAGARLGLLFAAPALIAQLEKVKDSYNVNALTQAAGTAALRDGAHLIELVRKTIEQRELVCAALAEHGWTWPQSEANFLLAETGSVEVATRVYDGLKARGILVRYWAKRPDLNTKLRITIGAPESNQAMLAAVKEILAAS</sequence>
<keyword evidence="7" id="KW-0808">Transferase</keyword>
<dbReference type="InterPro" id="IPR015422">
    <property type="entry name" value="PyrdxlP-dep_Trfase_small"/>
</dbReference>
<keyword evidence="8" id="KW-0663">Pyridoxal phosphate</keyword>
<evidence type="ECO:0000256" key="2">
    <source>
        <dbReference type="ARBA" id="ARBA00005011"/>
    </source>
</evidence>
<evidence type="ECO:0000256" key="9">
    <source>
        <dbReference type="ARBA" id="ARBA00023102"/>
    </source>
</evidence>
<proteinExistence type="inferred from homology"/>